<comment type="caution">
    <text evidence="1">The sequence shown here is derived from an EMBL/GenBank/DDBJ whole genome shotgun (WGS) entry which is preliminary data.</text>
</comment>
<evidence type="ECO:0000313" key="2">
    <source>
        <dbReference type="Proteomes" id="UP000242188"/>
    </source>
</evidence>
<protein>
    <submittedName>
        <fullName evidence="1">Uncharacterized protein</fullName>
    </submittedName>
</protein>
<keyword evidence="2" id="KW-1185">Reference proteome</keyword>
<evidence type="ECO:0000313" key="1">
    <source>
        <dbReference type="EMBL" id="OWF34509.1"/>
    </source>
</evidence>
<accession>A0A210PDE2</accession>
<dbReference type="Proteomes" id="UP000242188">
    <property type="component" value="Unassembled WGS sequence"/>
</dbReference>
<gene>
    <name evidence="1" type="ORF">KP79_PYT03412</name>
</gene>
<reference evidence="1 2" key="1">
    <citation type="journal article" date="2017" name="Nat. Ecol. Evol.">
        <title>Scallop genome provides insights into evolution of bilaterian karyotype and development.</title>
        <authorList>
            <person name="Wang S."/>
            <person name="Zhang J."/>
            <person name="Jiao W."/>
            <person name="Li J."/>
            <person name="Xun X."/>
            <person name="Sun Y."/>
            <person name="Guo X."/>
            <person name="Huan P."/>
            <person name="Dong B."/>
            <person name="Zhang L."/>
            <person name="Hu X."/>
            <person name="Sun X."/>
            <person name="Wang J."/>
            <person name="Zhao C."/>
            <person name="Wang Y."/>
            <person name="Wang D."/>
            <person name="Huang X."/>
            <person name="Wang R."/>
            <person name="Lv J."/>
            <person name="Li Y."/>
            <person name="Zhang Z."/>
            <person name="Liu B."/>
            <person name="Lu W."/>
            <person name="Hui Y."/>
            <person name="Liang J."/>
            <person name="Zhou Z."/>
            <person name="Hou R."/>
            <person name="Li X."/>
            <person name="Liu Y."/>
            <person name="Li H."/>
            <person name="Ning X."/>
            <person name="Lin Y."/>
            <person name="Zhao L."/>
            <person name="Xing Q."/>
            <person name="Dou J."/>
            <person name="Li Y."/>
            <person name="Mao J."/>
            <person name="Guo H."/>
            <person name="Dou H."/>
            <person name="Li T."/>
            <person name="Mu C."/>
            <person name="Jiang W."/>
            <person name="Fu Q."/>
            <person name="Fu X."/>
            <person name="Miao Y."/>
            <person name="Liu J."/>
            <person name="Yu Q."/>
            <person name="Li R."/>
            <person name="Liao H."/>
            <person name="Li X."/>
            <person name="Kong Y."/>
            <person name="Jiang Z."/>
            <person name="Chourrout D."/>
            <person name="Li R."/>
            <person name="Bao Z."/>
        </authorList>
    </citation>
    <scope>NUCLEOTIDE SEQUENCE [LARGE SCALE GENOMIC DNA]</scope>
    <source>
        <strain evidence="1 2">PY_sf001</strain>
    </source>
</reference>
<organism evidence="1 2">
    <name type="scientific">Mizuhopecten yessoensis</name>
    <name type="common">Japanese scallop</name>
    <name type="synonym">Patinopecten yessoensis</name>
    <dbReference type="NCBI Taxonomy" id="6573"/>
    <lineage>
        <taxon>Eukaryota</taxon>
        <taxon>Metazoa</taxon>
        <taxon>Spiralia</taxon>
        <taxon>Lophotrochozoa</taxon>
        <taxon>Mollusca</taxon>
        <taxon>Bivalvia</taxon>
        <taxon>Autobranchia</taxon>
        <taxon>Pteriomorphia</taxon>
        <taxon>Pectinida</taxon>
        <taxon>Pectinoidea</taxon>
        <taxon>Pectinidae</taxon>
        <taxon>Mizuhopecten</taxon>
    </lineage>
</organism>
<sequence length="174" mass="20193">MAIRVKVCTPDLRNEVVEGVCLDENEQIETEVYHIHPRQVSAVCDLPTQKAEESLEINQSFDEKEILVKCKEDKITFSVLLPMMKQYWKYNLRIKRNGTWGTTEGKQRNKYIDFEFELLTAVYVVVTSTTLAQSINLFPTETLDYTFAENDEIKLHCPKGAVKEQEQIDVWVSI</sequence>
<dbReference type="EMBL" id="NEDP02082556">
    <property type="protein sequence ID" value="OWF34509.1"/>
    <property type="molecule type" value="Genomic_DNA"/>
</dbReference>
<proteinExistence type="predicted"/>
<name>A0A210PDE2_MIZYE</name>
<dbReference type="AlphaFoldDB" id="A0A210PDE2"/>